<comment type="caution">
    <text evidence="3">The sequence shown here is derived from an EMBL/GenBank/DDBJ whole genome shotgun (WGS) entry which is preliminary data.</text>
</comment>
<name>A0A2S4KMQ2_9HYPO</name>
<reference evidence="3 4" key="1">
    <citation type="submission" date="2018-01" db="EMBL/GenBank/DDBJ databases">
        <title>Harnessing the power of phylogenomics to disentangle the directionality and signatures of interkingdom host jumping in the parasitic fungal genus Tolypocladium.</title>
        <authorList>
            <person name="Quandt C.A."/>
            <person name="Patterson W."/>
            <person name="Spatafora J.W."/>
        </authorList>
    </citation>
    <scope>NUCLEOTIDE SEQUENCE [LARGE SCALE GENOMIC DNA]</scope>
    <source>
        <strain evidence="3 4">NRBC 100945</strain>
    </source>
</reference>
<dbReference type="OrthoDB" id="5392716at2759"/>
<dbReference type="PANTHER" id="PTHR46177">
    <property type="entry name" value="INTEGRASE CATALYTIC DOMAIN-CONTAINING PROTEIN"/>
    <property type="match status" value="1"/>
</dbReference>
<feature type="domain" description="Integrase core" evidence="2">
    <location>
        <begin position="55"/>
        <end position="201"/>
    </location>
</feature>
<dbReference type="AlphaFoldDB" id="A0A2S4KMQ2"/>
<dbReference type="PANTHER" id="PTHR46177:SF1">
    <property type="entry name" value="INTEGRASE CATALYTIC DOMAIN-CONTAINING PROTEIN"/>
    <property type="match status" value="1"/>
</dbReference>
<keyword evidence="4" id="KW-1185">Reference proteome</keyword>
<dbReference type="Proteomes" id="UP000237481">
    <property type="component" value="Unassembled WGS sequence"/>
</dbReference>
<feature type="compositionally biased region" description="Acidic residues" evidence="1">
    <location>
        <begin position="297"/>
        <end position="327"/>
    </location>
</feature>
<evidence type="ECO:0000256" key="1">
    <source>
        <dbReference type="SAM" id="MobiDB-lite"/>
    </source>
</evidence>
<accession>A0A2S4KMQ2</accession>
<feature type="region of interest" description="Disordered" evidence="1">
    <location>
        <begin position="294"/>
        <end position="333"/>
    </location>
</feature>
<evidence type="ECO:0000259" key="2">
    <source>
        <dbReference type="Pfam" id="PF24764"/>
    </source>
</evidence>
<dbReference type="STRING" id="94208.A0A2S4KMQ2"/>
<gene>
    <name evidence="3" type="ORF">TPAR_08364</name>
</gene>
<dbReference type="InterPro" id="IPR058913">
    <property type="entry name" value="Integrase_dom_put"/>
</dbReference>
<protein>
    <recommendedName>
        <fullName evidence="2">Integrase core domain-containing protein</fullName>
    </recommendedName>
</protein>
<evidence type="ECO:0000313" key="4">
    <source>
        <dbReference type="Proteomes" id="UP000237481"/>
    </source>
</evidence>
<proteinExistence type="predicted"/>
<dbReference type="EMBL" id="PKSG01001046">
    <property type="protein sequence ID" value="POR31425.1"/>
    <property type="molecule type" value="Genomic_DNA"/>
</dbReference>
<evidence type="ECO:0000313" key="3">
    <source>
        <dbReference type="EMBL" id="POR31425.1"/>
    </source>
</evidence>
<organism evidence="3 4">
    <name type="scientific">Tolypocladium paradoxum</name>
    <dbReference type="NCBI Taxonomy" id="94208"/>
    <lineage>
        <taxon>Eukaryota</taxon>
        <taxon>Fungi</taxon>
        <taxon>Dikarya</taxon>
        <taxon>Ascomycota</taxon>
        <taxon>Pezizomycotina</taxon>
        <taxon>Sordariomycetes</taxon>
        <taxon>Hypocreomycetidae</taxon>
        <taxon>Hypocreales</taxon>
        <taxon>Ophiocordycipitaceae</taxon>
        <taxon>Tolypocladium</taxon>
    </lineage>
</organism>
<dbReference type="Pfam" id="PF24764">
    <property type="entry name" value="rva_4"/>
    <property type="match status" value="1"/>
</dbReference>
<sequence>MVIEGLGRTYLYTYVRQHHHILSRRALYDSYRNFYPHPLSERMTSWYNRRAGWTTPGPDFIWSLDGYDKLKKWGIEIYAGIDAYSRMIVWFYVGVSSGTQRSILGQYINVLEERGKMPLIVRTDHGRETFMAAGAHYVLSQGRIIVQDGIRQDVQLRDCWVFGKSTKNEKIESWWLRLSKGRSRFWRNFAEPIDEERLNTIRQYLKWDHYDLDAYLPKTALEICDKILEGQTFRINEQERPRLSSYLFLRQRLHEYIASNQEPSLSLLPSPKGGMRRYTKFLARRGNDISAVFDSVDLGDNENGSEEDDIKSEHEEEDDMESECEDTSNERAN</sequence>